<evidence type="ECO:0000313" key="8">
    <source>
        <dbReference type="Proteomes" id="UP001302126"/>
    </source>
</evidence>
<dbReference type="Pfam" id="PF01565">
    <property type="entry name" value="FAD_binding_4"/>
    <property type="match status" value="1"/>
</dbReference>
<comment type="caution">
    <text evidence="7">The sequence shown here is derived from an EMBL/GenBank/DDBJ whole genome shotgun (WGS) entry which is preliminary data.</text>
</comment>
<feature type="chain" id="PRO_5042996667" evidence="5">
    <location>
        <begin position="20"/>
        <end position="518"/>
    </location>
</feature>
<dbReference type="InterPro" id="IPR016166">
    <property type="entry name" value="FAD-bd_PCMH"/>
</dbReference>
<dbReference type="InterPro" id="IPR036318">
    <property type="entry name" value="FAD-bd_PCMH-like_sf"/>
</dbReference>
<accession>A0AAN7ACW5</accession>
<protein>
    <submittedName>
        <fullName evidence="7">Glucooligosaccharide oxidase</fullName>
    </submittedName>
</protein>
<name>A0AAN7ACW5_9PEZI</name>
<dbReference type="InterPro" id="IPR012951">
    <property type="entry name" value="BBE"/>
</dbReference>
<dbReference type="InterPro" id="IPR016169">
    <property type="entry name" value="FAD-bd_PCMH_sub2"/>
</dbReference>
<dbReference type="GO" id="GO:0016491">
    <property type="term" value="F:oxidoreductase activity"/>
    <property type="evidence" value="ECO:0007669"/>
    <property type="project" value="UniProtKB-KW"/>
</dbReference>
<dbReference type="InterPro" id="IPR050416">
    <property type="entry name" value="FAD-linked_Oxidoreductase"/>
</dbReference>
<dbReference type="Gene3D" id="3.30.465.10">
    <property type="match status" value="1"/>
</dbReference>
<dbReference type="GO" id="GO:0071949">
    <property type="term" value="F:FAD binding"/>
    <property type="evidence" value="ECO:0007669"/>
    <property type="project" value="InterPro"/>
</dbReference>
<dbReference type="PROSITE" id="PS51387">
    <property type="entry name" value="FAD_PCMH"/>
    <property type="match status" value="1"/>
</dbReference>
<dbReference type="Pfam" id="PF08031">
    <property type="entry name" value="BBE"/>
    <property type="match status" value="1"/>
</dbReference>
<keyword evidence="5" id="KW-0732">Signal</keyword>
<reference evidence="7" key="2">
    <citation type="submission" date="2023-05" db="EMBL/GenBank/DDBJ databases">
        <authorList>
            <consortium name="Lawrence Berkeley National Laboratory"/>
            <person name="Steindorff A."/>
            <person name="Hensen N."/>
            <person name="Bonometti L."/>
            <person name="Westerberg I."/>
            <person name="Brannstrom I.O."/>
            <person name="Guillou S."/>
            <person name="Cros-Aarteil S."/>
            <person name="Calhoun S."/>
            <person name="Haridas S."/>
            <person name="Kuo A."/>
            <person name="Mondo S."/>
            <person name="Pangilinan J."/>
            <person name="Riley R."/>
            <person name="Labutti K."/>
            <person name="Andreopoulos B."/>
            <person name="Lipzen A."/>
            <person name="Chen C."/>
            <person name="Yanf M."/>
            <person name="Daum C."/>
            <person name="Ng V."/>
            <person name="Clum A."/>
            <person name="Ohm R."/>
            <person name="Martin F."/>
            <person name="Silar P."/>
            <person name="Natvig D."/>
            <person name="Lalanne C."/>
            <person name="Gautier V."/>
            <person name="Ament-Velasquez S.L."/>
            <person name="Kruys A."/>
            <person name="Hutchinson M.I."/>
            <person name="Powell A.J."/>
            <person name="Barry K."/>
            <person name="Miller A.N."/>
            <person name="Grigoriev I.V."/>
            <person name="Debuchy R."/>
            <person name="Gladieux P."/>
            <person name="Thoren M.H."/>
            <person name="Johannesson H."/>
        </authorList>
    </citation>
    <scope>NUCLEOTIDE SEQUENCE</scope>
    <source>
        <strain evidence="7">PSN309</strain>
    </source>
</reference>
<proteinExistence type="inferred from homology"/>
<dbReference type="AlphaFoldDB" id="A0AAN7ACW5"/>
<evidence type="ECO:0000256" key="1">
    <source>
        <dbReference type="ARBA" id="ARBA00005466"/>
    </source>
</evidence>
<dbReference type="PANTHER" id="PTHR42973:SF15">
    <property type="entry name" value="FAD-BINDING PCMH-TYPE DOMAIN-CONTAINING PROTEIN"/>
    <property type="match status" value="1"/>
</dbReference>
<dbReference type="Gene3D" id="3.40.462.20">
    <property type="match status" value="1"/>
</dbReference>
<gene>
    <name evidence="7" type="ORF">QBC35DRAFT_158147</name>
</gene>
<feature type="signal peptide" evidence="5">
    <location>
        <begin position="1"/>
        <end position="19"/>
    </location>
</feature>
<dbReference type="Proteomes" id="UP001302126">
    <property type="component" value="Unassembled WGS sequence"/>
</dbReference>
<dbReference type="InterPro" id="IPR006094">
    <property type="entry name" value="Oxid_FAD_bind_N"/>
</dbReference>
<keyword evidence="8" id="KW-1185">Reference proteome</keyword>
<evidence type="ECO:0000259" key="6">
    <source>
        <dbReference type="PROSITE" id="PS51387"/>
    </source>
</evidence>
<dbReference type="EMBL" id="MU864643">
    <property type="protein sequence ID" value="KAK4182543.1"/>
    <property type="molecule type" value="Genomic_DNA"/>
</dbReference>
<evidence type="ECO:0000313" key="7">
    <source>
        <dbReference type="EMBL" id="KAK4182543.1"/>
    </source>
</evidence>
<keyword evidence="2" id="KW-0285">Flavoprotein</keyword>
<dbReference type="PANTHER" id="PTHR42973">
    <property type="entry name" value="BINDING OXIDOREDUCTASE, PUTATIVE (AFU_ORTHOLOGUE AFUA_1G17690)-RELATED"/>
    <property type="match status" value="1"/>
</dbReference>
<keyword evidence="3" id="KW-0274">FAD</keyword>
<organism evidence="7 8">
    <name type="scientific">Podospora australis</name>
    <dbReference type="NCBI Taxonomy" id="1536484"/>
    <lineage>
        <taxon>Eukaryota</taxon>
        <taxon>Fungi</taxon>
        <taxon>Dikarya</taxon>
        <taxon>Ascomycota</taxon>
        <taxon>Pezizomycotina</taxon>
        <taxon>Sordariomycetes</taxon>
        <taxon>Sordariomycetidae</taxon>
        <taxon>Sordariales</taxon>
        <taxon>Podosporaceae</taxon>
        <taxon>Podospora</taxon>
    </lineage>
</organism>
<feature type="domain" description="FAD-binding PCMH-type" evidence="6">
    <location>
        <begin position="68"/>
        <end position="241"/>
    </location>
</feature>
<evidence type="ECO:0000256" key="3">
    <source>
        <dbReference type="ARBA" id="ARBA00022827"/>
    </source>
</evidence>
<evidence type="ECO:0000256" key="5">
    <source>
        <dbReference type="SAM" id="SignalP"/>
    </source>
</evidence>
<keyword evidence="4" id="KW-0560">Oxidoreductase</keyword>
<dbReference type="SUPFAM" id="SSF56176">
    <property type="entry name" value="FAD-binding/transporter-associated domain-like"/>
    <property type="match status" value="1"/>
</dbReference>
<reference evidence="7" key="1">
    <citation type="journal article" date="2023" name="Mol. Phylogenet. Evol.">
        <title>Genome-scale phylogeny and comparative genomics of the fungal order Sordariales.</title>
        <authorList>
            <person name="Hensen N."/>
            <person name="Bonometti L."/>
            <person name="Westerberg I."/>
            <person name="Brannstrom I.O."/>
            <person name="Guillou S."/>
            <person name="Cros-Aarteil S."/>
            <person name="Calhoun S."/>
            <person name="Haridas S."/>
            <person name="Kuo A."/>
            <person name="Mondo S."/>
            <person name="Pangilinan J."/>
            <person name="Riley R."/>
            <person name="LaButti K."/>
            <person name="Andreopoulos B."/>
            <person name="Lipzen A."/>
            <person name="Chen C."/>
            <person name="Yan M."/>
            <person name="Daum C."/>
            <person name="Ng V."/>
            <person name="Clum A."/>
            <person name="Steindorff A."/>
            <person name="Ohm R.A."/>
            <person name="Martin F."/>
            <person name="Silar P."/>
            <person name="Natvig D.O."/>
            <person name="Lalanne C."/>
            <person name="Gautier V."/>
            <person name="Ament-Velasquez S.L."/>
            <person name="Kruys A."/>
            <person name="Hutchinson M.I."/>
            <person name="Powell A.J."/>
            <person name="Barry K."/>
            <person name="Miller A.N."/>
            <person name="Grigoriev I.V."/>
            <person name="Debuchy R."/>
            <person name="Gladieux P."/>
            <person name="Hiltunen Thoren M."/>
            <person name="Johannesson H."/>
        </authorList>
    </citation>
    <scope>NUCLEOTIDE SEQUENCE</scope>
    <source>
        <strain evidence="7">PSN309</strain>
    </source>
</reference>
<comment type="similarity">
    <text evidence="1">Belongs to the oxygen-dependent FAD-linked oxidoreductase family.</text>
</comment>
<evidence type="ECO:0000256" key="2">
    <source>
        <dbReference type="ARBA" id="ARBA00022630"/>
    </source>
</evidence>
<sequence>MASLLALTLLPLLLAGAQAATPGVQHIRGTSWPSPVALVQCLDTHHIPYRVTSSPDWAEYATTFNARLQYIPAAIALPNTTDHVSSAVMCASKTGFPVQPKSGGHSYASFSTGGRNGILMISLENFNSIKLDNKTGVAMVGGGVRLGNLAQGIWDQGRRALGHGTCPGVGIGGHFTHGGYGYSSRLLGLALDQIIALDVILANGSYVHTDSQSYPDIYYALRGAADSFGIVTTFYLQTSAAPETVINFSYSFPDALTSVSNAVATFKGVQKFSLNGSVVNRNIGFGITIAGNATGYTVHGTYFGSFASYNKTIAPALLGQIPFRPSNESTVQETDWITSLVQLGGAPNLTVPLHGYTERDNFYAKSVTTTEPFNDKALERFFLWAYTAGRGKNSPVDWFSIINLYGGPDSAIGRYNEEFAAYAGYDDLWVVQNYGSAPMNQQFPKAGLAFLDSLNGAMTSAMPEYAAYLNYIDPSYSREQAYRLYYGEELFKRLKELKKQLDPKDVFWNPQSIPIGSH</sequence>
<evidence type="ECO:0000256" key="4">
    <source>
        <dbReference type="ARBA" id="ARBA00023002"/>
    </source>
</evidence>